<name>A0A1V2JHU8_PSEAZ</name>
<dbReference type="EMBL" id="MNPV01000004">
    <property type="protein sequence ID" value="ONH44914.1"/>
    <property type="molecule type" value="Genomic_DNA"/>
</dbReference>
<dbReference type="GeneID" id="57373635"/>
<reference evidence="1 2" key="1">
    <citation type="submission" date="2016-10" db="EMBL/GenBank/DDBJ databases">
        <title>Pseudomonas lactis sp. nov. and Pseudomonas paralactis sp. nov., isolated from bovine raw milk.</title>
        <authorList>
            <person name="Von Neubeck M."/>
            <person name="Huptas C."/>
            <person name="Glueck C."/>
            <person name="Krewinkel M."/>
            <person name="Stoeckel M."/>
            <person name="Stressler T."/>
            <person name="Fischer L."/>
            <person name="Hinrichs J."/>
            <person name="Scherer S."/>
            <person name="Wenning M."/>
        </authorList>
    </citation>
    <scope>NUCLEOTIDE SEQUENCE [LARGE SCALE GENOMIC DNA]</scope>
    <source>
        <strain evidence="1 2">DSM 18862</strain>
    </source>
</reference>
<comment type="caution">
    <text evidence="1">The sequence shown here is derived from an EMBL/GenBank/DDBJ whole genome shotgun (WGS) entry which is preliminary data.</text>
</comment>
<keyword evidence="2" id="KW-1185">Reference proteome</keyword>
<evidence type="ECO:0000313" key="2">
    <source>
        <dbReference type="Proteomes" id="UP000188559"/>
    </source>
</evidence>
<organism evidence="1 2">
    <name type="scientific">Pseudomonas azotoformans</name>
    <dbReference type="NCBI Taxonomy" id="47878"/>
    <lineage>
        <taxon>Bacteria</taxon>
        <taxon>Pseudomonadati</taxon>
        <taxon>Pseudomonadota</taxon>
        <taxon>Gammaproteobacteria</taxon>
        <taxon>Pseudomonadales</taxon>
        <taxon>Pseudomonadaceae</taxon>
        <taxon>Pseudomonas</taxon>
    </lineage>
</organism>
<protein>
    <submittedName>
        <fullName evidence="1">Uncharacterized protein</fullName>
    </submittedName>
</protein>
<sequence length="618" mass="68733">MDDYFLGIGIPSQPKPQPPDHYDDVDQAIQAVILHAGSNFYSQDELNAPAAASAIVEAAESLVLSGERFVSLEWASQRINGYEPRKAILDVLLKWGSDHWDLVGSLLKEHAISLFTKEKHYSVNDDFCTFIKRWQRLQDDPELLEVLLGKVRNETPNFNVWVPRLCKLNGHRSGAMQILSAVMTQLGSFKSREELSSLFARWSGDTRWGQLQHLLWGGGIGNDSESGLSLALDGPVTLVAELLREFGLSTYPTSSYAVTQLGCETKASWRRQLDAVIEGDTALREATLEALLWYGPLNQDRAIVFTALELHGDRCEAALSSLLNHTDRLVRRRACAVRDMAHQAPDLMALNMSQRNEAISARPAATTARTWIDNAEFEQLIERTLNESANRSAAWIYKTLSSGEEVHLTLMFERLATAFSNITEQLAIIADETDANERLELKLVHRIVGKQEEGGPGLGSDSFSADVCLIFEGRESGKTFARRASLLQAKRLYLTSGGREYYPIKNSQLHDLTSQTMASFLLLLGPECQGVSIPVIPARLIEDLIERGESATQIAPDKAALLGKGIGTWLIEDVIGLWTGDWNEALLKRAQGGKHSEPYLLFELIVDRVRKVNDHGDR</sequence>
<dbReference type="Proteomes" id="UP000188559">
    <property type="component" value="Unassembled WGS sequence"/>
</dbReference>
<proteinExistence type="predicted"/>
<dbReference type="RefSeq" id="WP_071495760.1">
    <property type="nucleotide sequence ID" value="NZ_LT629702.1"/>
</dbReference>
<evidence type="ECO:0000313" key="1">
    <source>
        <dbReference type="EMBL" id="ONH44914.1"/>
    </source>
</evidence>
<dbReference type="OrthoDB" id="6894091at2"/>
<dbReference type="AlphaFoldDB" id="A0A1V2JHU8"/>
<gene>
    <name evidence="1" type="ORF">BLL37_16465</name>
</gene>
<accession>A0A1V2JHU8</accession>